<organism evidence="1 2">
    <name type="scientific">Puccinia striiformis f. sp. tritici PST-78</name>
    <dbReference type="NCBI Taxonomy" id="1165861"/>
    <lineage>
        <taxon>Eukaryota</taxon>
        <taxon>Fungi</taxon>
        <taxon>Dikarya</taxon>
        <taxon>Basidiomycota</taxon>
        <taxon>Pucciniomycotina</taxon>
        <taxon>Pucciniomycetes</taxon>
        <taxon>Pucciniales</taxon>
        <taxon>Pucciniaceae</taxon>
        <taxon>Puccinia</taxon>
    </lineage>
</organism>
<dbReference type="EMBL" id="AJIL01000006">
    <property type="protein sequence ID" value="KNF05836.1"/>
    <property type="molecule type" value="Genomic_DNA"/>
</dbReference>
<accession>A0A0L0W2V2</accession>
<comment type="caution">
    <text evidence="1">The sequence shown here is derived from an EMBL/GenBank/DDBJ whole genome shotgun (WGS) entry which is preliminary data.</text>
</comment>
<gene>
    <name evidence="1" type="ORF">PSTG_01233</name>
</gene>
<reference evidence="2" key="1">
    <citation type="submission" date="2014-03" db="EMBL/GenBank/DDBJ databases">
        <title>The Genome Sequence of Puccinia striiformis f. sp. tritici PST-78.</title>
        <authorList>
            <consortium name="The Broad Institute Genome Sequencing Platform"/>
            <person name="Cuomo C."/>
            <person name="Hulbert S."/>
            <person name="Chen X."/>
            <person name="Walker B."/>
            <person name="Young S.K."/>
            <person name="Zeng Q."/>
            <person name="Gargeya S."/>
            <person name="Fitzgerald M."/>
            <person name="Haas B."/>
            <person name="Abouelleil A."/>
            <person name="Alvarado L."/>
            <person name="Arachchi H.M."/>
            <person name="Berlin A.M."/>
            <person name="Chapman S.B."/>
            <person name="Goldberg J."/>
            <person name="Griggs A."/>
            <person name="Gujja S."/>
            <person name="Hansen M."/>
            <person name="Howarth C."/>
            <person name="Imamovic A."/>
            <person name="Larimer J."/>
            <person name="McCowan C."/>
            <person name="Montmayeur A."/>
            <person name="Murphy C."/>
            <person name="Neiman D."/>
            <person name="Pearson M."/>
            <person name="Priest M."/>
            <person name="Roberts A."/>
            <person name="Saif S."/>
            <person name="Shea T."/>
            <person name="Sisk P."/>
            <person name="Sykes S."/>
            <person name="Wortman J."/>
            <person name="Nusbaum C."/>
            <person name="Birren B."/>
        </authorList>
    </citation>
    <scope>NUCLEOTIDE SEQUENCE [LARGE SCALE GENOMIC DNA]</scope>
    <source>
        <strain evidence="2">race PST-78</strain>
    </source>
</reference>
<keyword evidence="2" id="KW-1185">Reference proteome</keyword>
<name>A0A0L0W2V2_9BASI</name>
<sequence length="69" mass="7729">MAFHLADSLKQFGSSRAWWSFSMERLMGHVLKSTGNNWIAIAFLHLSNPTLITSDPSTTPSHFVEIPVL</sequence>
<dbReference type="AlphaFoldDB" id="A0A0L0W2V2"/>
<evidence type="ECO:0000313" key="1">
    <source>
        <dbReference type="EMBL" id="KNF05836.1"/>
    </source>
</evidence>
<proteinExistence type="predicted"/>
<dbReference type="Proteomes" id="UP000054564">
    <property type="component" value="Unassembled WGS sequence"/>
</dbReference>
<protein>
    <submittedName>
        <fullName evidence="1">Uncharacterized protein</fullName>
    </submittedName>
</protein>
<evidence type="ECO:0000313" key="2">
    <source>
        <dbReference type="Proteomes" id="UP000054564"/>
    </source>
</evidence>